<protein>
    <submittedName>
        <fullName evidence="2">Uncharacterized protein</fullName>
    </submittedName>
</protein>
<organism evidence="2">
    <name type="scientific">Amphimedon queenslandica</name>
    <name type="common">Sponge</name>
    <dbReference type="NCBI Taxonomy" id="400682"/>
    <lineage>
        <taxon>Eukaryota</taxon>
        <taxon>Metazoa</taxon>
        <taxon>Porifera</taxon>
        <taxon>Demospongiae</taxon>
        <taxon>Heteroscleromorpha</taxon>
        <taxon>Haplosclerida</taxon>
        <taxon>Niphatidae</taxon>
        <taxon>Amphimedon</taxon>
    </lineage>
</organism>
<feature type="compositionally biased region" description="Basic and acidic residues" evidence="1">
    <location>
        <begin position="295"/>
        <end position="315"/>
    </location>
</feature>
<dbReference type="AlphaFoldDB" id="A0A1X7V585"/>
<sequence length="381" mass="43726">METEHSSMESFEAVGENTGEESYTIIDRNKLDKDLEDETGSDWDLAQSLQPSLISIKDSEKMRKSSQSEDEIENEKSDISSPPFSLVTVPQDGGEALPPSKMETKRYASSSLEKTSYNSMSQSVMEEKEEHISQSRARSLQKNNKDLLMQNKKLSRMLTQEKQKLEELLRSKDKEIAVLVTKLCELQDTNDSLNDNLEVLNTEVRNLKIALQVKAEALAARTEEVEYLNNENERMKRNLDEYLRDIEKLKEEIMKNKRRENLREASSTATSSSRSSEQHSRKPREHHHHSSSSSQRRERSRDQPQGEDHSRELARQRGSGAIRDSRPERLDEPNISSRAYESLKKASAISVCPVCGEERPYEKAMDMTNHVEECLRKKGYA</sequence>
<feature type="compositionally biased region" description="Basic residues" evidence="1">
    <location>
        <begin position="281"/>
        <end position="290"/>
    </location>
</feature>
<feature type="compositionally biased region" description="Basic and acidic residues" evidence="1">
    <location>
        <begin position="323"/>
        <end position="332"/>
    </location>
</feature>
<feature type="region of interest" description="Disordered" evidence="1">
    <location>
        <begin position="257"/>
        <end position="335"/>
    </location>
</feature>
<evidence type="ECO:0000313" key="3">
    <source>
        <dbReference type="Proteomes" id="UP000007879"/>
    </source>
</evidence>
<feature type="region of interest" description="Disordered" evidence="1">
    <location>
        <begin position="1"/>
        <end position="118"/>
    </location>
</feature>
<keyword evidence="3" id="KW-1185">Reference proteome</keyword>
<reference evidence="3" key="1">
    <citation type="journal article" date="2010" name="Nature">
        <title>The Amphimedon queenslandica genome and the evolution of animal complexity.</title>
        <authorList>
            <person name="Srivastava M."/>
            <person name="Simakov O."/>
            <person name="Chapman J."/>
            <person name="Fahey B."/>
            <person name="Gauthier M.E."/>
            <person name="Mitros T."/>
            <person name="Richards G.S."/>
            <person name="Conaco C."/>
            <person name="Dacre M."/>
            <person name="Hellsten U."/>
            <person name="Larroux C."/>
            <person name="Putnam N.H."/>
            <person name="Stanke M."/>
            <person name="Adamska M."/>
            <person name="Darling A."/>
            <person name="Degnan S.M."/>
            <person name="Oakley T.H."/>
            <person name="Plachetzki D.C."/>
            <person name="Zhai Y."/>
            <person name="Adamski M."/>
            <person name="Calcino A."/>
            <person name="Cummins S.F."/>
            <person name="Goodstein D.M."/>
            <person name="Harris C."/>
            <person name="Jackson D.J."/>
            <person name="Leys S.P."/>
            <person name="Shu S."/>
            <person name="Woodcroft B.J."/>
            <person name="Vervoort M."/>
            <person name="Kosik K.S."/>
            <person name="Manning G."/>
            <person name="Degnan B.M."/>
            <person name="Rokhsar D.S."/>
        </authorList>
    </citation>
    <scope>NUCLEOTIDE SEQUENCE [LARGE SCALE GENOMIC DNA]</scope>
</reference>
<name>A0A1X7V585_AMPQE</name>
<feature type="compositionally biased region" description="Basic and acidic residues" evidence="1">
    <location>
        <begin position="57"/>
        <end position="67"/>
    </location>
</feature>
<reference evidence="2" key="2">
    <citation type="submission" date="2017-05" db="UniProtKB">
        <authorList>
            <consortium name="EnsemblMetazoa"/>
        </authorList>
    </citation>
    <scope>IDENTIFICATION</scope>
</reference>
<dbReference type="EnsemblMetazoa" id="XM_011404849.1">
    <property type="protein sequence ID" value="XP_011403151.1"/>
    <property type="gene ID" value="LOC105312305"/>
</dbReference>
<dbReference type="EnsemblMetazoa" id="Aqu2.1.35121_001">
    <property type="protein sequence ID" value="Aqu2.1.35121_001"/>
    <property type="gene ID" value="Aqu2.1.35121"/>
</dbReference>
<gene>
    <name evidence="2" type="primary">105312305</name>
</gene>
<feature type="compositionally biased region" description="Low complexity" evidence="1">
    <location>
        <begin position="264"/>
        <end position="275"/>
    </location>
</feature>
<dbReference type="KEGG" id="aqu:105312305"/>
<feature type="compositionally biased region" description="Polar residues" evidence="1">
    <location>
        <begin position="107"/>
        <end position="118"/>
    </location>
</feature>
<proteinExistence type="predicted"/>
<accession>A0A1X7V585</accession>
<evidence type="ECO:0000256" key="1">
    <source>
        <dbReference type="SAM" id="MobiDB-lite"/>
    </source>
</evidence>
<dbReference type="InParanoid" id="A0A1X7V585"/>
<dbReference type="Proteomes" id="UP000007879">
    <property type="component" value="Unassembled WGS sequence"/>
</dbReference>
<evidence type="ECO:0000313" key="2">
    <source>
        <dbReference type="EnsemblMetazoa" id="Aqu2.1.35121_001"/>
    </source>
</evidence>